<protein>
    <submittedName>
        <fullName evidence="2">IS630 family transposase</fullName>
    </submittedName>
</protein>
<evidence type="ECO:0000259" key="1">
    <source>
        <dbReference type="Pfam" id="PF13358"/>
    </source>
</evidence>
<proteinExistence type="predicted"/>
<dbReference type="EMBL" id="JAGKQQ010000001">
    <property type="protein sequence ID" value="MBP3956899.1"/>
    <property type="molecule type" value="Genomic_DNA"/>
</dbReference>
<evidence type="ECO:0000313" key="2">
    <source>
        <dbReference type="EMBL" id="MBP3956899.1"/>
    </source>
</evidence>
<keyword evidence="3" id="KW-1185">Reference proteome</keyword>
<dbReference type="InterPro" id="IPR038717">
    <property type="entry name" value="Tc1-like_DDE_dom"/>
</dbReference>
<dbReference type="InterPro" id="IPR047655">
    <property type="entry name" value="Transpos_IS630-like"/>
</dbReference>
<feature type="domain" description="Tc1-like transposase DDE" evidence="1">
    <location>
        <begin position="21"/>
        <end position="169"/>
    </location>
</feature>
<organism evidence="2 3">
    <name type="scientific">Gemmata palustris</name>
    <dbReference type="NCBI Taxonomy" id="2822762"/>
    <lineage>
        <taxon>Bacteria</taxon>
        <taxon>Pseudomonadati</taxon>
        <taxon>Planctomycetota</taxon>
        <taxon>Planctomycetia</taxon>
        <taxon>Gemmatales</taxon>
        <taxon>Gemmataceae</taxon>
        <taxon>Gemmata</taxon>
    </lineage>
</organism>
<dbReference type="NCBIfam" id="NF033545">
    <property type="entry name" value="transpos_IS630"/>
    <property type="match status" value="1"/>
</dbReference>
<dbReference type="Pfam" id="PF13358">
    <property type="entry name" value="DDE_3"/>
    <property type="match status" value="1"/>
</dbReference>
<accession>A0ABS5BT82</accession>
<gene>
    <name evidence="2" type="ORF">J8F10_16630</name>
</gene>
<comment type="caution">
    <text evidence="2">The sequence shown here is derived from an EMBL/GenBank/DDBJ whole genome shotgun (WGS) entry which is preliminary data.</text>
</comment>
<sequence>MENVLDVYQARYDAKHPLIGMDEAARQLLSDVFDPLPLAPGRARRVDDKYARHGTCSLFMFYNPLDGWRRVGCRDSRTGCDWAEEVRCLLDVDYPEAELVTLVCDNLNTHNIANLYKAFDAETAGRLRRRLRVVQTPVNGSWLNVAEMELSVLSRQCLGKRRFETKTEMETALGAWAAARNAAKAGTRWQFTTADARVKLKALYPIPDIER</sequence>
<evidence type="ECO:0000313" key="3">
    <source>
        <dbReference type="Proteomes" id="UP000676565"/>
    </source>
</evidence>
<name>A0ABS5BT82_9BACT</name>
<reference evidence="2 3" key="1">
    <citation type="submission" date="2021-04" db="EMBL/GenBank/DDBJ databases">
        <authorList>
            <person name="Ivanova A."/>
        </authorList>
    </citation>
    <scope>NUCLEOTIDE SEQUENCE [LARGE SCALE GENOMIC DNA]</scope>
    <source>
        <strain evidence="2 3">G18</strain>
    </source>
</reference>
<dbReference type="Proteomes" id="UP000676565">
    <property type="component" value="Unassembled WGS sequence"/>
</dbReference>